<sequence>MKLLAILIEIPLNSCLRLNSLVSMDQILEIGLRSVLDILQCKTPESQCLDVTSIHFMGQDETWFANHISVKKNVNWSDFITDVCNRFKEESGTYDDEDVVNFESESTEPEGKSLGCTPCNLSKFVTVVPSARTAGMEGVDPIEIIDRTQCVKDIMDDLVSEEKQNERSSSNFIDKRLDDLDKNNMKKLIFKTPMECEVFYFTYAKVVGFGLEERNHELIIMA</sequence>
<evidence type="ECO:0000313" key="2">
    <source>
        <dbReference type="Proteomes" id="UP001153076"/>
    </source>
</evidence>
<dbReference type="AlphaFoldDB" id="A0A9Q1JF87"/>
<evidence type="ECO:0000313" key="1">
    <source>
        <dbReference type="EMBL" id="KAJ8421652.1"/>
    </source>
</evidence>
<keyword evidence="2" id="KW-1185">Reference proteome</keyword>
<name>A0A9Q1JF87_9CARY</name>
<accession>A0A9Q1JF87</accession>
<protein>
    <submittedName>
        <fullName evidence="1">Uncharacterized protein</fullName>
    </submittedName>
</protein>
<comment type="caution">
    <text evidence="1">The sequence shown here is derived from an EMBL/GenBank/DDBJ whole genome shotgun (WGS) entry which is preliminary data.</text>
</comment>
<proteinExistence type="predicted"/>
<dbReference type="Proteomes" id="UP001153076">
    <property type="component" value="Unassembled WGS sequence"/>
</dbReference>
<gene>
    <name evidence="1" type="ORF">Cgig2_031129</name>
</gene>
<dbReference type="EMBL" id="JAKOGI010002613">
    <property type="protein sequence ID" value="KAJ8421652.1"/>
    <property type="molecule type" value="Genomic_DNA"/>
</dbReference>
<organism evidence="1 2">
    <name type="scientific">Carnegiea gigantea</name>
    <dbReference type="NCBI Taxonomy" id="171969"/>
    <lineage>
        <taxon>Eukaryota</taxon>
        <taxon>Viridiplantae</taxon>
        <taxon>Streptophyta</taxon>
        <taxon>Embryophyta</taxon>
        <taxon>Tracheophyta</taxon>
        <taxon>Spermatophyta</taxon>
        <taxon>Magnoliopsida</taxon>
        <taxon>eudicotyledons</taxon>
        <taxon>Gunneridae</taxon>
        <taxon>Pentapetalae</taxon>
        <taxon>Caryophyllales</taxon>
        <taxon>Cactineae</taxon>
        <taxon>Cactaceae</taxon>
        <taxon>Cactoideae</taxon>
        <taxon>Echinocereeae</taxon>
        <taxon>Carnegiea</taxon>
    </lineage>
</organism>
<reference evidence="1" key="1">
    <citation type="submission" date="2022-04" db="EMBL/GenBank/DDBJ databases">
        <title>Carnegiea gigantea Genome sequencing and assembly v2.</title>
        <authorList>
            <person name="Copetti D."/>
            <person name="Sanderson M.J."/>
            <person name="Burquez A."/>
            <person name="Wojciechowski M.F."/>
        </authorList>
    </citation>
    <scope>NUCLEOTIDE SEQUENCE</scope>
    <source>
        <strain evidence="1">SGP5-SGP5p</strain>
        <tissue evidence="1">Aerial part</tissue>
    </source>
</reference>